<gene>
    <name evidence="1" type="ORF">Q3M24_00305</name>
</gene>
<dbReference type="InterPro" id="IPR054687">
    <property type="entry name" value="Two-CW_dom"/>
</dbReference>
<dbReference type="NCBIfam" id="NF045718">
    <property type="entry name" value="two_CW_domain"/>
    <property type="match status" value="1"/>
</dbReference>
<dbReference type="KEGG" id="eaj:Q3M24_00305"/>
<organism evidence="1">
    <name type="scientific">Candidatus Electrothrix aestuarii</name>
    <dbReference type="NCBI Taxonomy" id="3062594"/>
    <lineage>
        <taxon>Bacteria</taxon>
        <taxon>Pseudomonadati</taxon>
        <taxon>Thermodesulfobacteriota</taxon>
        <taxon>Desulfobulbia</taxon>
        <taxon>Desulfobulbales</taxon>
        <taxon>Desulfobulbaceae</taxon>
        <taxon>Candidatus Electrothrix</taxon>
    </lineage>
</organism>
<name>A0AAU8LVY5_9BACT</name>
<protein>
    <submittedName>
        <fullName evidence="1">Two-CW domain-containing protein</fullName>
    </submittedName>
</protein>
<proteinExistence type="predicted"/>
<sequence>MNCWEFKKCGREPNGQNSSLYGVCPVSTASNADGIHNGKNGGRCCWAIITTEPSEMEKNLGFCCGGLSECIQCDFYQHVKESTELVIAV</sequence>
<reference evidence="1" key="1">
    <citation type="journal article" date="2024" name="Syst. Appl. Microbiol.">
        <title>First single-strain enrichments of Electrothrix cable bacteria, description of E. aestuarii sp. nov. and E. rattekaaiensis sp. nov., and proposal of a cable bacteria taxonomy following the rules of the SeqCode.</title>
        <authorList>
            <person name="Plum-Jensen L.E."/>
            <person name="Schramm A."/>
            <person name="Marshall I.P.G."/>
        </authorList>
    </citation>
    <scope>NUCLEOTIDE SEQUENCE</scope>
    <source>
        <strain evidence="1">Rat1</strain>
    </source>
</reference>
<dbReference type="AlphaFoldDB" id="A0AAU8LVY5"/>
<evidence type="ECO:0000313" key="1">
    <source>
        <dbReference type="EMBL" id="XCN73242.1"/>
    </source>
</evidence>
<reference evidence="1" key="2">
    <citation type="submission" date="2024-06" db="EMBL/GenBank/DDBJ databases">
        <authorList>
            <person name="Plum-Jensen L.E."/>
            <person name="Schramm A."/>
            <person name="Marshall I.P.G."/>
        </authorList>
    </citation>
    <scope>NUCLEOTIDE SEQUENCE</scope>
    <source>
        <strain evidence="1">Rat1</strain>
    </source>
</reference>
<dbReference type="EMBL" id="CP159373">
    <property type="protein sequence ID" value="XCN73242.1"/>
    <property type="molecule type" value="Genomic_DNA"/>
</dbReference>
<accession>A0AAU8LVY5</accession>